<keyword evidence="2" id="KW-1185">Reference proteome</keyword>
<dbReference type="OrthoDB" id="1919713at2759"/>
<sequence>MLCCPTHEEMSIPQLRPSLATPARATSDAISDMKKTSRDFESVSENLFSSTSLWEGNGTKIHGLIYGSRKHPRINWTLVFTLLGKPNNVYANHIKHHPFFHDHKLSFPHGWPHLSLTTLSGSSSSPLSELNQEKVVCDLTAFQELGRISTCDQEEFRNSTTTPNKFKYIYHKSMLISSLSLSIFNKNEGTEDEERNEVDMGREEELMRTITIGENIESTGSGDFSFGEKSMGLIEEEGEDQEQGTDGIENFDIEEVKDPVSPLMYLASGLGIDDIEFSGDSGGGGYHSSLPNFEERCDVEEYYKRMIDEYPCHPLFLSGYAGFLQSKGELHGAEEYYHLATLADPTDSKILMQYAKLEWELNHDQGRALVNFERAVQAAPQNSHVLAAYASFLWEIEDDGEGDTSKPENIQVSLSLPGHKFVNVLSYVSNVVLKLLKLPSELNIDVEDYAESDAKKGGNDEEYYERMIEENPCNSLVLRNYAEFLYQSKRDLKGAEEYYGRAILADPSDGEILSQYAKLRMLASYGKQNKLKKITQVSFRSPITMEVLQQLPMLKSIIKTRPGEYSCQYFLGSKTTGCVRMEAPTE</sequence>
<gene>
    <name evidence="1" type="ORF">SADUNF_Sadunf10G0042400</name>
</gene>
<name>A0A835JS58_9ROSI</name>
<dbReference type="AlphaFoldDB" id="A0A835JS58"/>
<protein>
    <submittedName>
        <fullName evidence="1">Uncharacterized protein</fullName>
    </submittedName>
</protein>
<dbReference type="SUPFAM" id="SSF48452">
    <property type="entry name" value="TPR-like"/>
    <property type="match status" value="1"/>
</dbReference>
<organism evidence="1 2">
    <name type="scientific">Salix dunnii</name>
    <dbReference type="NCBI Taxonomy" id="1413687"/>
    <lineage>
        <taxon>Eukaryota</taxon>
        <taxon>Viridiplantae</taxon>
        <taxon>Streptophyta</taxon>
        <taxon>Embryophyta</taxon>
        <taxon>Tracheophyta</taxon>
        <taxon>Spermatophyta</taxon>
        <taxon>Magnoliopsida</taxon>
        <taxon>eudicotyledons</taxon>
        <taxon>Gunneridae</taxon>
        <taxon>Pentapetalae</taxon>
        <taxon>rosids</taxon>
        <taxon>fabids</taxon>
        <taxon>Malpighiales</taxon>
        <taxon>Salicaceae</taxon>
        <taxon>Saliceae</taxon>
        <taxon>Salix</taxon>
    </lineage>
</organism>
<proteinExistence type="predicted"/>
<dbReference type="Gene3D" id="1.25.40.10">
    <property type="entry name" value="Tetratricopeptide repeat domain"/>
    <property type="match status" value="2"/>
</dbReference>
<dbReference type="EMBL" id="JADGMS010000010">
    <property type="protein sequence ID" value="KAF9673614.1"/>
    <property type="molecule type" value="Genomic_DNA"/>
</dbReference>
<dbReference type="Proteomes" id="UP000657918">
    <property type="component" value="Unassembled WGS sequence"/>
</dbReference>
<accession>A0A835JS58</accession>
<reference evidence="1 2" key="1">
    <citation type="submission" date="2020-10" db="EMBL/GenBank/DDBJ databases">
        <title>Plant Genome Project.</title>
        <authorList>
            <person name="Zhang R.-G."/>
        </authorList>
    </citation>
    <scope>NUCLEOTIDE SEQUENCE [LARGE SCALE GENOMIC DNA]</scope>
    <source>
        <strain evidence="1">FAFU-HL-1</strain>
        <tissue evidence="1">Leaf</tissue>
    </source>
</reference>
<dbReference type="PANTHER" id="PTHR26312:SF217">
    <property type="entry name" value="N-ACETYLGLUCOSAMINE TRANSFERASE, OGT PROTEIN, PUTATIVE-RELATED"/>
    <property type="match status" value="1"/>
</dbReference>
<evidence type="ECO:0000313" key="2">
    <source>
        <dbReference type="Proteomes" id="UP000657918"/>
    </source>
</evidence>
<dbReference type="PANTHER" id="PTHR26312">
    <property type="entry name" value="TETRATRICOPEPTIDE REPEAT PROTEIN 5"/>
    <property type="match status" value="1"/>
</dbReference>
<evidence type="ECO:0000313" key="1">
    <source>
        <dbReference type="EMBL" id="KAF9673614.1"/>
    </source>
</evidence>
<comment type="caution">
    <text evidence="1">The sequence shown here is derived from an EMBL/GenBank/DDBJ whole genome shotgun (WGS) entry which is preliminary data.</text>
</comment>
<dbReference type="InterPro" id="IPR011990">
    <property type="entry name" value="TPR-like_helical_dom_sf"/>
</dbReference>